<evidence type="ECO:0000313" key="3">
    <source>
        <dbReference type="Proteomes" id="UP000318081"/>
    </source>
</evidence>
<dbReference type="RefSeq" id="WP_145218443.1">
    <property type="nucleotide sequence ID" value="NZ_CP036432.1"/>
</dbReference>
<dbReference type="Proteomes" id="UP000318081">
    <property type="component" value="Chromosome"/>
</dbReference>
<organism evidence="2 3">
    <name type="scientific">Stieleria magnilauensis</name>
    <dbReference type="NCBI Taxonomy" id="2527963"/>
    <lineage>
        <taxon>Bacteria</taxon>
        <taxon>Pseudomonadati</taxon>
        <taxon>Planctomycetota</taxon>
        <taxon>Planctomycetia</taxon>
        <taxon>Pirellulales</taxon>
        <taxon>Pirellulaceae</taxon>
        <taxon>Stieleria</taxon>
    </lineage>
</organism>
<proteinExistence type="predicted"/>
<name>A0ABX5Y1F6_9BACT</name>
<accession>A0ABX5Y1F6</accession>
<sequence>MTKPRMAERRSIRIRRIVDSRGPMTIQQIAAAIRGTEHDVCFSALYEIVSVLEEEGDIRMVDDQARPLSYVGTRVAYPGRGGVEVFEEWEP</sequence>
<evidence type="ECO:0000313" key="2">
    <source>
        <dbReference type="EMBL" id="QDV87025.1"/>
    </source>
</evidence>
<reference evidence="2 3" key="1">
    <citation type="submission" date="2019-02" db="EMBL/GenBank/DDBJ databases">
        <title>Deep-cultivation of Planctomycetes and their phenomic and genomic characterization uncovers novel biology.</title>
        <authorList>
            <person name="Wiegand S."/>
            <person name="Jogler M."/>
            <person name="Boedeker C."/>
            <person name="Pinto D."/>
            <person name="Vollmers J."/>
            <person name="Rivas-Marin E."/>
            <person name="Kohn T."/>
            <person name="Peeters S.H."/>
            <person name="Heuer A."/>
            <person name="Rast P."/>
            <person name="Oberbeckmann S."/>
            <person name="Bunk B."/>
            <person name="Jeske O."/>
            <person name="Meyerdierks A."/>
            <person name="Storesund J.E."/>
            <person name="Kallscheuer N."/>
            <person name="Luecker S."/>
            <person name="Lage O.M."/>
            <person name="Pohl T."/>
            <person name="Merkel B.J."/>
            <person name="Hornburger P."/>
            <person name="Mueller R.-W."/>
            <person name="Bruemmer F."/>
            <person name="Labrenz M."/>
            <person name="Spormann A.M."/>
            <person name="Op den Camp H."/>
            <person name="Overmann J."/>
            <person name="Amann R."/>
            <person name="Jetten M.S.M."/>
            <person name="Mascher T."/>
            <person name="Medema M.H."/>
            <person name="Devos D.P."/>
            <person name="Kaster A.-K."/>
            <person name="Ovreas L."/>
            <person name="Rohde M."/>
            <person name="Galperin M.Y."/>
            <person name="Jogler C."/>
        </authorList>
    </citation>
    <scope>NUCLEOTIDE SEQUENCE [LARGE SCALE GENOMIC DNA]</scope>
    <source>
        <strain evidence="2 3">TBK1r</strain>
    </source>
</reference>
<dbReference type="EMBL" id="CP036432">
    <property type="protein sequence ID" value="QDV87025.1"/>
    <property type="molecule type" value="Genomic_DNA"/>
</dbReference>
<evidence type="ECO:0000313" key="1">
    <source>
        <dbReference type="EMBL" id="QDV86947.1"/>
    </source>
</evidence>
<gene>
    <name evidence="1" type="ORF">TBK1r_59740</name>
    <name evidence="2" type="ORF">TBK1r_60520</name>
</gene>
<keyword evidence="3" id="KW-1185">Reference proteome</keyword>
<dbReference type="EMBL" id="CP036432">
    <property type="protein sequence ID" value="QDV86947.1"/>
    <property type="molecule type" value="Genomic_DNA"/>
</dbReference>
<protein>
    <submittedName>
        <fullName evidence="2">Uncharacterized protein</fullName>
    </submittedName>
</protein>